<organism evidence="7 8">
    <name type="scientific">Marinomonas transparens</name>
    <dbReference type="NCBI Taxonomy" id="2795388"/>
    <lineage>
        <taxon>Bacteria</taxon>
        <taxon>Pseudomonadati</taxon>
        <taxon>Pseudomonadota</taxon>
        <taxon>Gammaproteobacteria</taxon>
        <taxon>Oceanospirillales</taxon>
        <taxon>Oceanospirillaceae</taxon>
        <taxon>Marinomonas</taxon>
    </lineage>
</organism>
<dbReference type="PANTHER" id="PTHR32089">
    <property type="entry name" value="METHYL-ACCEPTING CHEMOTAXIS PROTEIN MCPB"/>
    <property type="match status" value="1"/>
</dbReference>
<keyword evidence="5" id="KW-0472">Membrane</keyword>
<dbReference type="SUPFAM" id="SSF58104">
    <property type="entry name" value="Methyl-accepting chemotaxis protein (MCP) signaling domain"/>
    <property type="match status" value="1"/>
</dbReference>
<protein>
    <recommendedName>
        <fullName evidence="6">Methyl-accepting transducer domain-containing protein</fullName>
    </recommendedName>
</protein>
<dbReference type="GO" id="GO:0016020">
    <property type="term" value="C:membrane"/>
    <property type="evidence" value="ECO:0007669"/>
    <property type="project" value="UniProtKB-SubCell"/>
</dbReference>
<accession>A0A934JUE7</accession>
<feature type="domain" description="Methyl-accepting transducer" evidence="6">
    <location>
        <begin position="116"/>
        <end position="359"/>
    </location>
</feature>
<dbReference type="Proteomes" id="UP000628710">
    <property type="component" value="Unassembled WGS sequence"/>
</dbReference>
<evidence type="ECO:0000256" key="5">
    <source>
        <dbReference type="SAM" id="Phobius"/>
    </source>
</evidence>
<name>A0A934JUE7_9GAMM</name>
<evidence type="ECO:0000313" key="8">
    <source>
        <dbReference type="Proteomes" id="UP000628710"/>
    </source>
</evidence>
<dbReference type="SMART" id="SM00283">
    <property type="entry name" value="MA"/>
    <property type="match status" value="1"/>
</dbReference>
<comment type="subcellular location">
    <subcellularLocation>
        <location evidence="1">Membrane</location>
    </subcellularLocation>
</comment>
<evidence type="ECO:0000259" key="6">
    <source>
        <dbReference type="PROSITE" id="PS50111"/>
    </source>
</evidence>
<dbReference type="Pfam" id="PF00015">
    <property type="entry name" value="MCPsignal"/>
    <property type="match status" value="1"/>
</dbReference>
<feature type="transmembrane region" description="Helical" evidence="5">
    <location>
        <begin position="46"/>
        <end position="64"/>
    </location>
</feature>
<sequence>MILMPGTVLMAAIPHSARLFIFILLGAIGCSIPFIPLFSLQPITPILVTTCLLVYFSISASQLTRLRLKEFMQHFDKPNLSVIELSYNDKEFNHLASQINLLLRTLERKGHLIQSCSQETRYTATELQNSSNDVADGAQEEYLALDALAATSEEMSTTINDIASRIKLTSDVANRTRLQSEEGQTALDVLKRHMETIASTVESNQQQMKELIKATEDIGSFVTTIGKITEQINLLSLNAAIESARAGEAGRGFAVVANEVRTLASNTEQATQDINHLVGSIVTQVSASEKTSLALIEFTRSATDSSTEVTKSLTSIYQAAQSTQEEIALSTELISEFSLANEQMCERLQNIAAVSEKHSQASKDTKDMVKYLEWLSSRLEQKELQS</sequence>
<keyword evidence="5" id="KW-1133">Transmembrane helix</keyword>
<keyword evidence="2 4" id="KW-0807">Transducer</keyword>
<evidence type="ECO:0000256" key="1">
    <source>
        <dbReference type="ARBA" id="ARBA00004370"/>
    </source>
</evidence>
<dbReference type="InterPro" id="IPR004089">
    <property type="entry name" value="MCPsignal_dom"/>
</dbReference>
<dbReference type="PRINTS" id="PR00260">
    <property type="entry name" value="CHEMTRNSDUCR"/>
</dbReference>
<dbReference type="AlphaFoldDB" id="A0A934JUE7"/>
<evidence type="ECO:0000256" key="4">
    <source>
        <dbReference type="PROSITE-ProRule" id="PRU00284"/>
    </source>
</evidence>
<gene>
    <name evidence="7" type="ORF">I8J31_12620</name>
</gene>
<dbReference type="PROSITE" id="PS50111">
    <property type="entry name" value="CHEMOTAXIS_TRANSDUC_2"/>
    <property type="match status" value="1"/>
</dbReference>
<dbReference type="EMBL" id="JAEMNX010000014">
    <property type="protein sequence ID" value="MBJ7538521.1"/>
    <property type="molecule type" value="Genomic_DNA"/>
</dbReference>
<dbReference type="GO" id="GO:0004888">
    <property type="term" value="F:transmembrane signaling receptor activity"/>
    <property type="evidence" value="ECO:0007669"/>
    <property type="project" value="InterPro"/>
</dbReference>
<dbReference type="GO" id="GO:0006935">
    <property type="term" value="P:chemotaxis"/>
    <property type="evidence" value="ECO:0007669"/>
    <property type="project" value="InterPro"/>
</dbReference>
<dbReference type="GO" id="GO:0007165">
    <property type="term" value="P:signal transduction"/>
    <property type="evidence" value="ECO:0007669"/>
    <property type="project" value="UniProtKB-KW"/>
</dbReference>
<keyword evidence="8" id="KW-1185">Reference proteome</keyword>
<evidence type="ECO:0000256" key="3">
    <source>
        <dbReference type="ARBA" id="ARBA00029447"/>
    </source>
</evidence>
<dbReference type="RefSeq" id="WP_199468924.1">
    <property type="nucleotide sequence ID" value="NZ_JAEMNX010000014.1"/>
</dbReference>
<proteinExistence type="inferred from homology"/>
<comment type="similarity">
    <text evidence="3">Belongs to the methyl-accepting chemotaxis (MCP) protein family.</text>
</comment>
<dbReference type="InterPro" id="IPR004090">
    <property type="entry name" value="Chemotax_Me-accpt_rcpt"/>
</dbReference>
<feature type="transmembrane region" description="Helical" evidence="5">
    <location>
        <begin position="20"/>
        <end position="40"/>
    </location>
</feature>
<comment type="caution">
    <text evidence="7">The sequence shown here is derived from an EMBL/GenBank/DDBJ whole genome shotgun (WGS) entry which is preliminary data.</text>
</comment>
<reference evidence="7" key="1">
    <citation type="submission" date="2020-12" db="EMBL/GenBank/DDBJ databases">
        <title>Marinomonas arctica sp. nov., a psychrotolerant bacterium isolated from the Arctic.</title>
        <authorList>
            <person name="Zhang Y."/>
        </authorList>
    </citation>
    <scope>NUCLEOTIDE SEQUENCE</scope>
    <source>
        <strain evidence="7">C1424</strain>
    </source>
</reference>
<dbReference type="Gene3D" id="1.10.287.950">
    <property type="entry name" value="Methyl-accepting chemotaxis protein"/>
    <property type="match status" value="1"/>
</dbReference>
<dbReference type="PANTHER" id="PTHR32089:SF112">
    <property type="entry name" value="LYSOZYME-LIKE PROTEIN-RELATED"/>
    <property type="match status" value="1"/>
</dbReference>
<evidence type="ECO:0000256" key="2">
    <source>
        <dbReference type="ARBA" id="ARBA00023224"/>
    </source>
</evidence>
<keyword evidence="5" id="KW-0812">Transmembrane</keyword>
<evidence type="ECO:0000313" key="7">
    <source>
        <dbReference type="EMBL" id="MBJ7538521.1"/>
    </source>
</evidence>